<dbReference type="GO" id="GO:0005507">
    <property type="term" value="F:copper ion binding"/>
    <property type="evidence" value="ECO:0007669"/>
    <property type="project" value="InterPro"/>
</dbReference>
<dbReference type="Pfam" id="PF04234">
    <property type="entry name" value="CopC"/>
    <property type="match status" value="1"/>
</dbReference>
<name>A0A090MLS7_AFIFE</name>
<evidence type="ECO:0000256" key="2">
    <source>
        <dbReference type="ARBA" id="ARBA00010509"/>
    </source>
</evidence>
<dbReference type="InterPro" id="IPR007348">
    <property type="entry name" value="CopC_dom"/>
</dbReference>
<dbReference type="PANTHER" id="PTHR34820:SF4">
    <property type="entry name" value="INNER MEMBRANE PROTEIN YEBZ"/>
    <property type="match status" value="1"/>
</dbReference>
<dbReference type="NCBIfam" id="NF033814">
    <property type="entry name" value="copper_CopC"/>
    <property type="match status" value="1"/>
</dbReference>
<dbReference type="InterPro" id="IPR014756">
    <property type="entry name" value="Ig_E-set"/>
</dbReference>
<protein>
    <submittedName>
        <fullName evidence="8">Copper resistance protein C</fullName>
    </submittedName>
</protein>
<dbReference type="AlphaFoldDB" id="A0A090MLS7"/>
<dbReference type="Proteomes" id="UP000035762">
    <property type="component" value="Unassembled WGS sequence"/>
</dbReference>
<dbReference type="GO" id="GO:0006825">
    <property type="term" value="P:copper ion transport"/>
    <property type="evidence" value="ECO:0007669"/>
    <property type="project" value="InterPro"/>
</dbReference>
<evidence type="ECO:0000313" key="9">
    <source>
        <dbReference type="Proteomes" id="UP000035762"/>
    </source>
</evidence>
<dbReference type="InterPro" id="IPR014755">
    <property type="entry name" value="Cu-Rt/internalin_Ig-like"/>
</dbReference>
<accession>A0A090MLS7</accession>
<evidence type="ECO:0000256" key="3">
    <source>
        <dbReference type="ARBA" id="ARBA00022723"/>
    </source>
</evidence>
<dbReference type="EMBL" id="CCAZ020000001">
    <property type="protein sequence ID" value="CEG06634.1"/>
    <property type="molecule type" value="Genomic_DNA"/>
</dbReference>
<keyword evidence="3" id="KW-0479">Metal-binding</keyword>
<dbReference type="InterPro" id="IPR032694">
    <property type="entry name" value="CopC/D"/>
</dbReference>
<reference evidence="8 9" key="1">
    <citation type="journal article" date="2014" name="Genome Announc.">
        <title>Genome Sequence of Afipia felis Strain 76713, Isolated in Hospital Water Using an Amoeba Co-Culture Procedure.</title>
        <authorList>
            <person name="Benamar S."/>
            <person name="La Scola B."/>
            <person name="Croce O."/>
        </authorList>
    </citation>
    <scope>NUCLEOTIDE SEQUENCE [LARGE SCALE GENOMIC DNA]</scope>
    <source>
        <strain evidence="8 9">76713</strain>
    </source>
</reference>
<evidence type="ECO:0000256" key="6">
    <source>
        <dbReference type="ARBA" id="ARBA00023008"/>
    </source>
</evidence>
<keyword evidence="4" id="KW-0732">Signal</keyword>
<dbReference type="Gene3D" id="2.60.40.1220">
    <property type="match status" value="1"/>
</dbReference>
<sequence length="121" mass="13035">MSGAWTIILVLTATIFSGGAALAHPQLETSEPAAGAATSSPKQIRITFNEVVIPKFSGIEIKDKTGRAITTGKPQTDPADKKRLLVPVKEELSPGEYKVDWHAVSDDTHRVKGTYSFSVTR</sequence>
<evidence type="ECO:0000256" key="1">
    <source>
        <dbReference type="ARBA" id="ARBA00004418"/>
    </source>
</evidence>
<organism evidence="8 9">
    <name type="scientific">Afipia felis</name>
    <name type="common">Cat scratch disease bacillus</name>
    <dbReference type="NCBI Taxonomy" id="1035"/>
    <lineage>
        <taxon>Bacteria</taxon>
        <taxon>Pseudomonadati</taxon>
        <taxon>Pseudomonadota</taxon>
        <taxon>Alphaproteobacteria</taxon>
        <taxon>Hyphomicrobiales</taxon>
        <taxon>Nitrobacteraceae</taxon>
        <taxon>Afipia</taxon>
    </lineage>
</organism>
<dbReference type="GO" id="GO:0042597">
    <property type="term" value="C:periplasmic space"/>
    <property type="evidence" value="ECO:0007669"/>
    <property type="project" value="UniProtKB-SubCell"/>
</dbReference>
<dbReference type="SUPFAM" id="SSF81296">
    <property type="entry name" value="E set domains"/>
    <property type="match status" value="1"/>
</dbReference>
<comment type="caution">
    <text evidence="8">The sequence shown here is derived from an EMBL/GenBank/DDBJ whole genome shotgun (WGS) entry which is preliminary data.</text>
</comment>
<evidence type="ECO:0000256" key="4">
    <source>
        <dbReference type="ARBA" id="ARBA00022729"/>
    </source>
</evidence>
<dbReference type="OrthoDB" id="9796814at2"/>
<comment type="subcellular location">
    <subcellularLocation>
        <location evidence="1">Periplasm</location>
    </subcellularLocation>
</comment>
<evidence type="ECO:0000256" key="5">
    <source>
        <dbReference type="ARBA" id="ARBA00022764"/>
    </source>
</evidence>
<comment type="similarity">
    <text evidence="2">Belongs to the CopC family.</text>
</comment>
<evidence type="ECO:0000313" key="8">
    <source>
        <dbReference type="EMBL" id="CEG06634.1"/>
    </source>
</evidence>
<keyword evidence="5" id="KW-0574">Periplasm</keyword>
<keyword evidence="9" id="KW-1185">Reference proteome</keyword>
<keyword evidence="6" id="KW-0186">Copper</keyword>
<gene>
    <name evidence="8" type="primary">pcoC_1</name>
    <name evidence="8" type="ORF">BN961_00004</name>
</gene>
<proteinExistence type="inferred from homology"/>
<feature type="domain" description="CopC" evidence="7">
    <location>
        <begin position="24"/>
        <end position="119"/>
    </location>
</feature>
<evidence type="ECO:0000259" key="7">
    <source>
        <dbReference type="Pfam" id="PF04234"/>
    </source>
</evidence>
<dbReference type="InterPro" id="IPR047685">
    <property type="entry name" value="CopC-like"/>
</dbReference>
<dbReference type="RefSeq" id="WP_048755464.1">
    <property type="nucleotide sequence ID" value="NZ_CCAZ020000001.1"/>
</dbReference>
<dbReference type="PANTHER" id="PTHR34820">
    <property type="entry name" value="INNER MEMBRANE PROTEIN YEBZ"/>
    <property type="match status" value="1"/>
</dbReference>
<dbReference type="GO" id="GO:0046688">
    <property type="term" value="P:response to copper ion"/>
    <property type="evidence" value="ECO:0007669"/>
    <property type="project" value="InterPro"/>
</dbReference>
<dbReference type="GO" id="GO:0005886">
    <property type="term" value="C:plasma membrane"/>
    <property type="evidence" value="ECO:0007669"/>
    <property type="project" value="TreeGrafter"/>
</dbReference>
<dbReference type="STRING" id="1035.BN961_00004"/>